<reference evidence="2" key="1">
    <citation type="submission" date="2021-03" db="EMBL/GenBank/DDBJ databases">
        <title>Revisited historic fungal species revealed as producer of novel bioactive compounds through whole genome sequencing and comparative genomics.</title>
        <authorList>
            <person name="Vignolle G.A."/>
            <person name="Hochenegger N."/>
            <person name="Mach R.L."/>
            <person name="Mach-Aigner A.R."/>
            <person name="Javad Rahimi M."/>
            <person name="Salim K.A."/>
            <person name="Chan C.M."/>
            <person name="Lim L.B.L."/>
            <person name="Cai F."/>
            <person name="Druzhinina I.S."/>
            <person name="U'Ren J.M."/>
            <person name="Derntl C."/>
        </authorList>
    </citation>
    <scope>NUCLEOTIDE SEQUENCE</scope>
    <source>
        <strain evidence="2">TUCIM 5799</strain>
    </source>
</reference>
<feature type="signal peptide" evidence="1">
    <location>
        <begin position="1"/>
        <end position="19"/>
    </location>
</feature>
<comment type="caution">
    <text evidence="2">The sequence shown here is derived from an EMBL/GenBank/DDBJ whole genome shotgun (WGS) entry which is preliminary data.</text>
</comment>
<feature type="chain" id="PRO_5040497526" description="SSCRP protein" evidence="1">
    <location>
        <begin position="20"/>
        <end position="149"/>
    </location>
</feature>
<organism evidence="2 3">
    <name type="scientific">Neoarthrinium moseri</name>
    <dbReference type="NCBI Taxonomy" id="1658444"/>
    <lineage>
        <taxon>Eukaryota</taxon>
        <taxon>Fungi</taxon>
        <taxon>Dikarya</taxon>
        <taxon>Ascomycota</taxon>
        <taxon>Pezizomycotina</taxon>
        <taxon>Sordariomycetes</taxon>
        <taxon>Xylariomycetidae</taxon>
        <taxon>Amphisphaeriales</taxon>
        <taxon>Apiosporaceae</taxon>
        <taxon>Neoarthrinium</taxon>
    </lineage>
</organism>
<keyword evidence="1" id="KW-0732">Signal</keyword>
<accession>A0A9Q0AW42</accession>
<evidence type="ECO:0000313" key="2">
    <source>
        <dbReference type="EMBL" id="KAI1880839.1"/>
    </source>
</evidence>
<gene>
    <name evidence="2" type="ORF">JX265_001079</name>
</gene>
<dbReference type="AlphaFoldDB" id="A0A9Q0AW42"/>
<keyword evidence="3" id="KW-1185">Reference proteome</keyword>
<protein>
    <recommendedName>
        <fullName evidence="4">SSCRP protein</fullName>
    </recommendedName>
</protein>
<evidence type="ECO:0000313" key="3">
    <source>
        <dbReference type="Proteomes" id="UP000829685"/>
    </source>
</evidence>
<sequence>MKFTLFAALSLGVTANSNATPLDARDGVQTVHLTFHGGPASYSLTIPADGKIHQTNNGISVNIIDTPDYNAISQCTFYTAGQKTLVSGITDKGLQQVIVGPPQPITAVSCQGMCVGIYGDCYDHNGQFVGPCCNGFCAADKCRPWVTTF</sequence>
<evidence type="ECO:0008006" key="4">
    <source>
        <dbReference type="Google" id="ProtNLM"/>
    </source>
</evidence>
<name>A0A9Q0AW42_9PEZI</name>
<dbReference type="Proteomes" id="UP000829685">
    <property type="component" value="Unassembled WGS sequence"/>
</dbReference>
<evidence type="ECO:0000256" key="1">
    <source>
        <dbReference type="SAM" id="SignalP"/>
    </source>
</evidence>
<dbReference type="EMBL" id="JAFIMR010000002">
    <property type="protein sequence ID" value="KAI1880839.1"/>
    <property type="molecule type" value="Genomic_DNA"/>
</dbReference>
<proteinExistence type="predicted"/>